<keyword evidence="2" id="KW-1185">Reference proteome</keyword>
<reference evidence="1 2" key="1">
    <citation type="submission" date="2018-07" db="EMBL/GenBank/DDBJ databases">
        <title>Genomic Encyclopedia of Type Strains, Phase III (KMG-III): the genomes of soil and plant-associated and newly described type strains.</title>
        <authorList>
            <person name="Whitman W."/>
        </authorList>
    </citation>
    <scope>NUCLEOTIDE SEQUENCE [LARGE SCALE GENOMIC DNA]</scope>
    <source>
        <strain evidence="1 2">CECT 7948</strain>
    </source>
</reference>
<accession>A0A3D9N9H4</accession>
<dbReference type="OrthoDB" id="1100725at2"/>
<dbReference type="AlphaFoldDB" id="A0A3D9N9H4"/>
<name>A0A3D9N9H4_9FLAO</name>
<dbReference type="RefSeq" id="WP_115808323.1">
    <property type="nucleotide sequence ID" value="NZ_QREI01000001.1"/>
</dbReference>
<organism evidence="1 2">
    <name type="scientific">Winogradskyella pacifica</name>
    <dbReference type="NCBI Taxonomy" id="664642"/>
    <lineage>
        <taxon>Bacteria</taxon>
        <taxon>Pseudomonadati</taxon>
        <taxon>Bacteroidota</taxon>
        <taxon>Flavobacteriia</taxon>
        <taxon>Flavobacteriales</taxon>
        <taxon>Flavobacteriaceae</taxon>
        <taxon>Winogradskyella</taxon>
    </lineage>
</organism>
<dbReference type="Proteomes" id="UP000256919">
    <property type="component" value="Unassembled WGS sequence"/>
</dbReference>
<gene>
    <name evidence="1" type="ORF">DFQ09_101781</name>
</gene>
<evidence type="ECO:0000313" key="2">
    <source>
        <dbReference type="Proteomes" id="UP000256919"/>
    </source>
</evidence>
<sequence>MKKKLESELVSIAHRILKLTGREDINKLHDEVAVLYEKLTVLKFAQENFEDRIPKIGHDSSFFDMLDTAFNNKYSDNIEIEDKTYVHLDETEDDGIMEPVMSKIKDLVSHMPDEDVEEKHVIEKTTTSEKVLPKETNVEQSSIDFEDITSGFDEMPEFEPIEVAQKRDVEIANKSLNDKLKSQNLKIGLNDKLAFIKHLFEGENEDYDRVISQINTIGSLTEAKSLILEMVKPDYNNWVGKEDYEERFLQLIEGKFN</sequence>
<comment type="caution">
    <text evidence="1">The sequence shown here is derived from an EMBL/GenBank/DDBJ whole genome shotgun (WGS) entry which is preliminary data.</text>
</comment>
<protein>
    <submittedName>
        <fullName evidence="1">Uncharacterized protein</fullName>
    </submittedName>
</protein>
<evidence type="ECO:0000313" key="1">
    <source>
        <dbReference type="EMBL" id="REE27940.1"/>
    </source>
</evidence>
<dbReference type="EMBL" id="QREI01000001">
    <property type="protein sequence ID" value="REE27940.1"/>
    <property type="molecule type" value="Genomic_DNA"/>
</dbReference>
<proteinExistence type="predicted"/>